<sequence>MHITTDKLTLAAKTGVKFEPTESIKWVGKPNLRSYLLNVIRASIMGLRYFAVGIIVLCFMAFLYKADIPWDVPLSFIGVIAAFFIIQSVWNFLKYRTTIYVITDLSIVIHCPFISRTKVIHLKDIRTKELKRTCIDKRLNTGTISFYSGDTRENEGFTEKVYDHLNSIEGPGFVYSII</sequence>
<name>A0ABS3Z5J9_9BACT</name>
<keyword evidence="1" id="KW-0812">Transmembrane</keyword>
<protein>
    <submittedName>
        <fullName evidence="3">PH domain-containing protein</fullName>
    </submittedName>
</protein>
<keyword evidence="4" id="KW-1185">Reference proteome</keyword>
<feature type="transmembrane region" description="Helical" evidence="1">
    <location>
        <begin position="72"/>
        <end position="93"/>
    </location>
</feature>
<proteinExistence type="predicted"/>
<evidence type="ECO:0000256" key="1">
    <source>
        <dbReference type="SAM" id="Phobius"/>
    </source>
</evidence>
<evidence type="ECO:0000313" key="3">
    <source>
        <dbReference type="EMBL" id="MBO9205414.1"/>
    </source>
</evidence>
<keyword evidence="1" id="KW-0472">Membrane</keyword>
<dbReference type="RefSeq" id="WP_209144957.1">
    <property type="nucleotide sequence ID" value="NZ_JAGHKO010000024.1"/>
</dbReference>
<accession>A0ABS3Z5J9</accession>
<comment type="caution">
    <text evidence="3">The sequence shown here is derived from an EMBL/GenBank/DDBJ whole genome shotgun (WGS) entry which is preliminary data.</text>
</comment>
<organism evidence="3 4">
    <name type="scientific">Niastella soli</name>
    <dbReference type="NCBI Taxonomy" id="2821487"/>
    <lineage>
        <taxon>Bacteria</taxon>
        <taxon>Pseudomonadati</taxon>
        <taxon>Bacteroidota</taxon>
        <taxon>Chitinophagia</taxon>
        <taxon>Chitinophagales</taxon>
        <taxon>Chitinophagaceae</taxon>
        <taxon>Niastella</taxon>
    </lineage>
</organism>
<evidence type="ECO:0000259" key="2">
    <source>
        <dbReference type="Pfam" id="PF03703"/>
    </source>
</evidence>
<gene>
    <name evidence="3" type="ORF">J7I42_34310</name>
</gene>
<evidence type="ECO:0000313" key="4">
    <source>
        <dbReference type="Proteomes" id="UP000677244"/>
    </source>
</evidence>
<dbReference type="Proteomes" id="UP000677244">
    <property type="component" value="Unassembled WGS sequence"/>
</dbReference>
<dbReference type="InterPro" id="IPR005182">
    <property type="entry name" value="YdbS-like_PH"/>
</dbReference>
<dbReference type="EMBL" id="JAGHKO010000024">
    <property type="protein sequence ID" value="MBO9205414.1"/>
    <property type="molecule type" value="Genomic_DNA"/>
</dbReference>
<keyword evidence="1" id="KW-1133">Transmembrane helix</keyword>
<feature type="transmembrane region" description="Helical" evidence="1">
    <location>
        <begin position="47"/>
        <end position="66"/>
    </location>
</feature>
<reference evidence="3 4" key="1">
    <citation type="submission" date="2021-03" db="EMBL/GenBank/DDBJ databases">
        <title>Assistant Professor.</title>
        <authorList>
            <person name="Huq M.A."/>
        </authorList>
    </citation>
    <scope>NUCLEOTIDE SEQUENCE [LARGE SCALE GENOMIC DNA]</scope>
    <source>
        <strain evidence="3 4">MAH-29</strain>
    </source>
</reference>
<dbReference type="Pfam" id="PF03703">
    <property type="entry name" value="bPH_2"/>
    <property type="match status" value="1"/>
</dbReference>
<feature type="domain" description="YdbS-like PH" evidence="2">
    <location>
        <begin position="95"/>
        <end position="152"/>
    </location>
</feature>